<dbReference type="Gene3D" id="3.30.559.10">
    <property type="entry name" value="Chloramphenicol acetyltransferase-like domain"/>
    <property type="match status" value="1"/>
</dbReference>
<dbReference type="NCBIfam" id="TIGR01733">
    <property type="entry name" value="AA-adenyl-dom"/>
    <property type="match status" value="1"/>
</dbReference>
<dbReference type="CDD" id="cd19543">
    <property type="entry name" value="DCL_NRPS"/>
    <property type="match status" value="1"/>
</dbReference>
<dbReference type="PANTHER" id="PTHR45527">
    <property type="entry name" value="NONRIBOSOMAL PEPTIDE SYNTHETASE"/>
    <property type="match status" value="1"/>
</dbReference>
<dbReference type="PANTHER" id="PTHR45527:SF1">
    <property type="entry name" value="FATTY ACID SYNTHASE"/>
    <property type="match status" value="1"/>
</dbReference>
<dbReference type="InterPro" id="IPR036736">
    <property type="entry name" value="ACP-like_sf"/>
</dbReference>
<sequence length="1300" mass="144663">MTDLNKANLQDIYPLSPMQQGMLFHALYQPGGDAYFEQISYDIRGDLDIGLFKQSWQLLHNRHDALRTVFVYKKTAKLLQMVLKHRDMDFNCIDLANLAPDQQAERIEQYRQQDRARGFVLTKERLSRIQLFKTAADRYAMIWSFHHIILDAWCFGIIYRELMHCYQSLLYNKPLRLAPAPPYSRYIQWLGAQDKDAAHDFWQNYLQGYDVAVGLYGQQQQTGDYCYAIQKLSLSTEDSDRLRGAARTAQVTLNTAVQAAWALLLSAHNSRKDIIFGVTVSGRPAAVVNVENTVGLFINTVPLRVRIDDRLSLSALLQHVQKQALSAESYHYYSLADIQSLCELKQNLLNHVLVFENIPQVHAEDSGMQNNGFAIRQTDMFEHSHYPFALSVTPDESIELTLTYDRSVYSDIKIERVAKQLEYLLLQIAKQPQASVAELAILPESQQAEILNRFSKVVAGEDSRLLLDLFARQRNCFPDDPAVSSGNNQLTFRELDARSNRFANYLLQNFQLEADDRVAVLLPRNSDLTVALLGILKTGAAYVPLDNAYPKARIDYILEHSQAKLFVTAGSGVGWGVPSVTVEQAVSQCANDSNPGINISPTQLAYLIYTSGSSGQPKGVMVEHANLAAFCINLRQRFGFTGQDKLLALTTISFDISVLELLCSLAVGIRIVIADDQQSQNPEQVVRLIKDHAITLLQSTPSRLQWLIGAGGIEALSALKVILVGGEALPESLAKQLKQLQSTLIINVYGPTEATIWSTCQPLGEGSISIGTALAGESVYIMSPERKLQPIGVIGEIVIAGAGVSRGYWQDEERTDKVFTSDPFKTGQRMYATGDLGRWLENGEIEFLGRNDDQVKIRGYRIELGEIERQILEHPAVVRAVVVNSGSAEQGVLNGFIVPVSPGGSFEGLTAELRKHLAQWLPEFMIPSRFIVTEYVPLNSNGKVDRKALVKMLGELAVPQRQYRAARNELEQQSVEIWQQVLQYRPIGIDDDFFSLGGNSITAIQLLSQLSKLFGKDILLSDFWSHSSISSLTEALADERNSVMVALNNHSDAPVMFCFPPITGFGAVFRGLAGYLSWSCYSFDIVPDIDWIAYSIAAIKQVQAHGPYVLLGYSAGGNYAYHVAAALQSQGEQVRALILIDSIRVTDIVIFSSREKQDVIEQALQESQLLATLDKTELSGLSAQTELMPSGYKAELSSVSAQTKLMPSGYKERVCSMMTAYLDFILQHPNRSALTTDLFCLNAEDRDGLLLPSDSFSRDWSASTLGTVINYQGKGNHFQVLAQPQLAHNAEVIQNILNKL</sequence>
<dbReference type="SMART" id="SM00824">
    <property type="entry name" value="PKS_TE"/>
    <property type="match status" value="1"/>
</dbReference>
<dbReference type="Gene3D" id="3.40.50.1820">
    <property type="entry name" value="alpha/beta hydrolase"/>
    <property type="match status" value="1"/>
</dbReference>
<evidence type="ECO:0000313" key="6">
    <source>
        <dbReference type="Proteomes" id="UP000733744"/>
    </source>
</evidence>
<dbReference type="EMBL" id="RYFG02000118">
    <property type="protein sequence ID" value="TRW90361.1"/>
    <property type="molecule type" value="Genomic_DNA"/>
</dbReference>
<keyword evidence="2" id="KW-0596">Phosphopantetheine</keyword>
<evidence type="ECO:0000313" key="5">
    <source>
        <dbReference type="EMBL" id="TRW90361.1"/>
    </source>
</evidence>
<dbReference type="Gene3D" id="3.40.50.980">
    <property type="match status" value="2"/>
</dbReference>
<dbReference type="SUPFAM" id="SSF47336">
    <property type="entry name" value="ACP-like"/>
    <property type="match status" value="1"/>
</dbReference>
<protein>
    <submittedName>
        <fullName evidence="5">Amino acid adenylation domain-containing protein</fullName>
    </submittedName>
</protein>
<gene>
    <name evidence="5" type="ORF">EKO24_019225</name>
</gene>
<dbReference type="Pfam" id="PF00501">
    <property type="entry name" value="AMP-binding"/>
    <property type="match status" value="1"/>
</dbReference>
<dbReference type="RefSeq" id="WP_127028420.1">
    <property type="nucleotide sequence ID" value="NZ_RYFG02000118.1"/>
</dbReference>
<dbReference type="InterPro" id="IPR045851">
    <property type="entry name" value="AMP-bd_C_sf"/>
</dbReference>
<dbReference type="InterPro" id="IPR010071">
    <property type="entry name" value="AA_adenyl_dom"/>
</dbReference>
<dbReference type="Gene3D" id="1.10.1200.10">
    <property type="entry name" value="ACP-like"/>
    <property type="match status" value="1"/>
</dbReference>
<dbReference type="InterPro" id="IPR001242">
    <property type="entry name" value="Condensation_dom"/>
</dbReference>
<evidence type="ECO:0000259" key="4">
    <source>
        <dbReference type="PROSITE" id="PS50075"/>
    </source>
</evidence>
<dbReference type="SUPFAM" id="SSF52777">
    <property type="entry name" value="CoA-dependent acyltransferases"/>
    <property type="match status" value="2"/>
</dbReference>
<feature type="domain" description="Carrier" evidence="4">
    <location>
        <begin position="965"/>
        <end position="1040"/>
    </location>
</feature>
<evidence type="ECO:0000256" key="3">
    <source>
        <dbReference type="ARBA" id="ARBA00022553"/>
    </source>
</evidence>
<dbReference type="InterPro" id="IPR020806">
    <property type="entry name" value="PKS_PP-bd"/>
</dbReference>
<keyword evidence="3" id="KW-0597">Phosphoprotein</keyword>
<dbReference type="Pfam" id="PF00550">
    <property type="entry name" value="PP-binding"/>
    <property type="match status" value="1"/>
</dbReference>
<dbReference type="SUPFAM" id="SSF53474">
    <property type="entry name" value="alpha/beta-Hydrolases"/>
    <property type="match status" value="1"/>
</dbReference>
<evidence type="ECO:0000256" key="1">
    <source>
        <dbReference type="ARBA" id="ARBA00001957"/>
    </source>
</evidence>
<dbReference type="InterPro" id="IPR029058">
    <property type="entry name" value="AB_hydrolase_fold"/>
</dbReference>
<organism evidence="5 6">
    <name type="scientific">Candidatus Methylobacter oryzae</name>
    <dbReference type="NCBI Taxonomy" id="2497749"/>
    <lineage>
        <taxon>Bacteria</taxon>
        <taxon>Pseudomonadati</taxon>
        <taxon>Pseudomonadota</taxon>
        <taxon>Gammaproteobacteria</taxon>
        <taxon>Methylococcales</taxon>
        <taxon>Methylococcaceae</taxon>
        <taxon>Methylobacter</taxon>
    </lineage>
</organism>
<comment type="caution">
    <text evidence="5">The sequence shown here is derived from an EMBL/GenBank/DDBJ whole genome shotgun (WGS) entry which is preliminary data.</text>
</comment>
<dbReference type="InterPro" id="IPR020802">
    <property type="entry name" value="TesA-like"/>
</dbReference>
<dbReference type="Pfam" id="PF00975">
    <property type="entry name" value="Thioesterase"/>
    <property type="match status" value="1"/>
</dbReference>
<dbReference type="InterPro" id="IPR023213">
    <property type="entry name" value="CAT-like_dom_sf"/>
</dbReference>
<dbReference type="Pfam" id="PF00668">
    <property type="entry name" value="Condensation"/>
    <property type="match status" value="1"/>
</dbReference>
<dbReference type="InterPro" id="IPR006162">
    <property type="entry name" value="Ppantetheine_attach_site"/>
</dbReference>
<dbReference type="Gene3D" id="2.30.38.10">
    <property type="entry name" value="Luciferase, Domain 3"/>
    <property type="match status" value="1"/>
</dbReference>
<dbReference type="SMART" id="SM00823">
    <property type="entry name" value="PKS_PP"/>
    <property type="match status" value="1"/>
</dbReference>
<dbReference type="InterPro" id="IPR009081">
    <property type="entry name" value="PP-bd_ACP"/>
</dbReference>
<comment type="cofactor">
    <cofactor evidence="1">
        <name>pantetheine 4'-phosphate</name>
        <dbReference type="ChEBI" id="CHEBI:47942"/>
    </cofactor>
</comment>
<reference evidence="5 6" key="1">
    <citation type="journal article" date="2019" name="Antonie Van Leeuwenhoek">
        <title>Description of 'Ca. Methylobacter oryzae' KRF1, a novel species from the environmentally important Methylobacter clade 2.</title>
        <authorList>
            <person name="Khatri K."/>
            <person name="Mohite J.A."/>
            <person name="Pandit P.S."/>
            <person name="Bahulikar R."/>
            <person name="Rahalkar M.C."/>
        </authorList>
    </citation>
    <scope>NUCLEOTIDE SEQUENCE [LARGE SCALE GENOMIC DNA]</scope>
    <source>
        <strain evidence="5 6">KRF1</strain>
    </source>
</reference>
<dbReference type="PROSITE" id="PS00455">
    <property type="entry name" value="AMP_BINDING"/>
    <property type="match status" value="1"/>
</dbReference>
<dbReference type="InterPro" id="IPR001031">
    <property type="entry name" value="Thioesterase"/>
</dbReference>
<evidence type="ECO:0000256" key="2">
    <source>
        <dbReference type="ARBA" id="ARBA00022450"/>
    </source>
</evidence>
<dbReference type="Gene3D" id="3.30.559.30">
    <property type="entry name" value="Nonribosomal peptide synthetase, condensation domain"/>
    <property type="match status" value="1"/>
</dbReference>
<dbReference type="PROSITE" id="PS50075">
    <property type="entry name" value="CARRIER"/>
    <property type="match status" value="1"/>
</dbReference>
<dbReference type="PROSITE" id="PS00012">
    <property type="entry name" value="PHOSPHOPANTETHEINE"/>
    <property type="match status" value="1"/>
</dbReference>
<dbReference type="SUPFAM" id="SSF56801">
    <property type="entry name" value="Acetyl-CoA synthetase-like"/>
    <property type="match status" value="1"/>
</dbReference>
<name>A0ABY3C5Q7_9GAMM</name>
<dbReference type="CDD" id="cd05930">
    <property type="entry name" value="A_NRPS"/>
    <property type="match status" value="1"/>
</dbReference>
<dbReference type="InterPro" id="IPR000873">
    <property type="entry name" value="AMP-dep_synth/lig_dom"/>
</dbReference>
<dbReference type="Proteomes" id="UP000733744">
    <property type="component" value="Unassembled WGS sequence"/>
</dbReference>
<dbReference type="InterPro" id="IPR020845">
    <property type="entry name" value="AMP-binding_CS"/>
</dbReference>
<dbReference type="Pfam" id="PF13193">
    <property type="entry name" value="AMP-binding_C"/>
    <property type="match status" value="1"/>
</dbReference>
<proteinExistence type="predicted"/>
<dbReference type="InterPro" id="IPR025110">
    <property type="entry name" value="AMP-bd_C"/>
</dbReference>
<keyword evidence="6" id="KW-1185">Reference proteome</keyword>
<dbReference type="Gene3D" id="3.30.300.30">
    <property type="match status" value="1"/>
</dbReference>
<accession>A0ABY3C5Q7</accession>